<dbReference type="Proteomes" id="UP000637578">
    <property type="component" value="Unassembled WGS sequence"/>
</dbReference>
<comment type="caution">
    <text evidence="1">The sequence shown here is derived from an EMBL/GenBank/DDBJ whole genome shotgun (WGS) entry which is preliminary data.</text>
</comment>
<reference evidence="1" key="1">
    <citation type="journal article" date="2014" name="Int. J. Syst. Evol. Microbiol.">
        <title>Complete genome sequence of Corynebacterium casei LMG S-19264T (=DSM 44701T), isolated from a smear-ripened cheese.</title>
        <authorList>
            <consortium name="US DOE Joint Genome Institute (JGI-PGF)"/>
            <person name="Walter F."/>
            <person name="Albersmeier A."/>
            <person name="Kalinowski J."/>
            <person name="Ruckert C."/>
        </authorList>
    </citation>
    <scope>NUCLEOTIDE SEQUENCE</scope>
    <source>
        <strain evidence="1">CGMCC 4.5737</strain>
    </source>
</reference>
<dbReference type="RefSeq" id="WP_189059608.1">
    <property type="nucleotide sequence ID" value="NZ_BMMK01000018.1"/>
</dbReference>
<organism evidence="1 2">
    <name type="scientific">Longimycelium tulufanense</name>
    <dbReference type="NCBI Taxonomy" id="907463"/>
    <lineage>
        <taxon>Bacteria</taxon>
        <taxon>Bacillati</taxon>
        <taxon>Actinomycetota</taxon>
        <taxon>Actinomycetes</taxon>
        <taxon>Pseudonocardiales</taxon>
        <taxon>Pseudonocardiaceae</taxon>
        <taxon>Longimycelium</taxon>
    </lineage>
</organism>
<reference evidence="1" key="2">
    <citation type="submission" date="2020-09" db="EMBL/GenBank/DDBJ databases">
        <authorList>
            <person name="Sun Q."/>
            <person name="Zhou Y."/>
        </authorList>
    </citation>
    <scope>NUCLEOTIDE SEQUENCE</scope>
    <source>
        <strain evidence="1">CGMCC 4.5737</strain>
    </source>
</reference>
<proteinExistence type="predicted"/>
<gene>
    <name evidence="1" type="ORF">GCM10012275_38430</name>
</gene>
<sequence length="85" mass="9533">MNPTDTHDTPPLLVALDGTGAWCAWAGECRTGTFYLLDTPNGDTWVSQQAFDNHCERAWNRGNDVVERVRRIINVPHDLPEAIRG</sequence>
<keyword evidence="2" id="KW-1185">Reference proteome</keyword>
<accession>A0A8J3CGU5</accession>
<protein>
    <submittedName>
        <fullName evidence="1">Uncharacterized protein</fullName>
    </submittedName>
</protein>
<name>A0A8J3CGU5_9PSEU</name>
<dbReference type="EMBL" id="BMMK01000018">
    <property type="protein sequence ID" value="GGM64193.1"/>
    <property type="molecule type" value="Genomic_DNA"/>
</dbReference>
<evidence type="ECO:0000313" key="2">
    <source>
        <dbReference type="Proteomes" id="UP000637578"/>
    </source>
</evidence>
<dbReference type="AlphaFoldDB" id="A0A8J3CGU5"/>
<evidence type="ECO:0000313" key="1">
    <source>
        <dbReference type="EMBL" id="GGM64193.1"/>
    </source>
</evidence>